<feature type="transmembrane region" description="Helical" evidence="1">
    <location>
        <begin position="28"/>
        <end position="51"/>
    </location>
</feature>
<keyword evidence="1" id="KW-0472">Membrane</keyword>
<dbReference type="Proteomes" id="UP000193061">
    <property type="component" value="Unassembled WGS sequence"/>
</dbReference>
<keyword evidence="1" id="KW-0812">Transmembrane</keyword>
<dbReference type="AlphaFoldDB" id="A0A1X6ZVY4"/>
<evidence type="ECO:0008006" key="4">
    <source>
        <dbReference type="Google" id="ProtNLM"/>
    </source>
</evidence>
<proteinExistence type="predicted"/>
<keyword evidence="3" id="KW-1185">Reference proteome</keyword>
<dbReference type="RefSeq" id="WP_085806997.1">
    <property type="nucleotide sequence ID" value="NZ_FWFX01000012.1"/>
</dbReference>
<protein>
    <recommendedName>
        <fullName evidence="4">YcxB-like protein domain-containing protein</fullName>
    </recommendedName>
</protein>
<name>A0A1X6ZVY4_9RHOB</name>
<accession>A0A1X6ZVY4</accession>
<keyword evidence="1" id="KW-1133">Transmembrane helix</keyword>
<sequence length="181" mass="20643">MKEAISIEYKVTPEWESELRNFRKNNGVLFWLFYVGGNAALYFLVGIAFALAGHVLVLMLGLHGGAGLVVFVTSVVFAMVLCNRWGRYVTQRQGLTEPDIYKIGSLVFYEFDEDGFRMQCGGQDWTTKWYVVHEIDQTDQTLILRTPFAVMLISLAAFTNARIEQLEKIRSWHAVARGTHQ</sequence>
<dbReference type="EMBL" id="FWFX01000012">
    <property type="protein sequence ID" value="SLN63298.1"/>
    <property type="molecule type" value="Genomic_DNA"/>
</dbReference>
<evidence type="ECO:0000313" key="2">
    <source>
        <dbReference type="EMBL" id="SLN63298.1"/>
    </source>
</evidence>
<organism evidence="2 3">
    <name type="scientific">Roseovarius albus</name>
    <dbReference type="NCBI Taxonomy" id="1247867"/>
    <lineage>
        <taxon>Bacteria</taxon>
        <taxon>Pseudomonadati</taxon>
        <taxon>Pseudomonadota</taxon>
        <taxon>Alphaproteobacteria</taxon>
        <taxon>Rhodobacterales</taxon>
        <taxon>Roseobacteraceae</taxon>
        <taxon>Roseovarius</taxon>
    </lineage>
</organism>
<dbReference type="OrthoDB" id="9886315at2"/>
<reference evidence="2 3" key="1">
    <citation type="submission" date="2017-03" db="EMBL/GenBank/DDBJ databases">
        <authorList>
            <person name="Afonso C.L."/>
            <person name="Miller P.J."/>
            <person name="Scott M.A."/>
            <person name="Spackman E."/>
            <person name="Goraichik I."/>
            <person name="Dimitrov K.M."/>
            <person name="Suarez D.L."/>
            <person name="Swayne D.E."/>
        </authorList>
    </citation>
    <scope>NUCLEOTIDE SEQUENCE [LARGE SCALE GENOMIC DNA]</scope>
    <source>
        <strain evidence="2 3">CECT 7450</strain>
    </source>
</reference>
<gene>
    <name evidence="2" type="ORF">ROA7450_03312</name>
</gene>
<evidence type="ECO:0000313" key="3">
    <source>
        <dbReference type="Proteomes" id="UP000193061"/>
    </source>
</evidence>
<evidence type="ECO:0000256" key="1">
    <source>
        <dbReference type="SAM" id="Phobius"/>
    </source>
</evidence>
<feature type="transmembrane region" description="Helical" evidence="1">
    <location>
        <begin position="57"/>
        <end position="82"/>
    </location>
</feature>